<sequence>MVHLEPVKRITVTEQVMEQIAGLVINQKLAPGTQLPNERDLAESLGVTRGRVREALRALSLVGLITIKAGEGSFVNHQETPIPVETITWMFHSELNNIDEVYATRKLIETEVYLQAAEHATEQALTELTRMVERLSETRDPEKFHQLIDQCDIAVGEMCGNRILAKLMQTMVHLRKQTSHKILQVPGSMSKSAESRRALLHALQTGDRKRIREIMETHLTTSKQFYASHVAEGDEELD</sequence>
<dbReference type="Pfam" id="PF00392">
    <property type="entry name" value="GntR"/>
    <property type="match status" value="1"/>
</dbReference>
<dbReference type="SMART" id="SM00345">
    <property type="entry name" value="HTH_GNTR"/>
    <property type="match status" value="1"/>
</dbReference>
<dbReference type="SUPFAM" id="SSF46785">
    <property type="entry name" value="Winged helix' DNA-binding domain"/>
    <property type="match status" value="1"/>
</dbReference>
<dbReference type="PROSITE" id="PS50949">
    <property type="entry name" value="HTH_GNTR"/>
    <property type="match status" value="1"/>
</dbReference>
<dbReference type="RefSeq" id="WP_377470940.1">
    <property type="nucleotide sequence ID" value="NZ_JBHLWN010000058.1"/>
</dbReference>
<evidence type="ECO:0000259" key="4">
    <source>
        <dbReference type="PROSITE" id="PS50949"/>
    </source>
</evidence>
<dbReference type="InterPro" id="IPR036390">
    <property type="entry name" value="WH_DNA-bd_sf"/>
</dbReference>
<gene>
    <name evidence="5" type="ORF">ACFFK0_14380</name>
</gene>
<keyword evidence="1" id="KW-0805">Transcription regulation</keyword>
<dbReference type="Gene3D" id="1.10.10.10">
    <property type="entry name" value="Winged helix-like DNA-binding domain superfamily/Winged helix DNA-binding domain"/>
    <property type="match status" value="1"/>
</dbReference>
<evidence type="ECO:0000256" key="1">
    <source>
        <dbReference type="ARBA" id="ARBA00023015"/>
    </source>
</evidence>
<dbReference type="EMBL" id="JBHLWN010000058">
    <property type="protein sequence ID" value="MFC0213628.1"/>
    <property type="molecule type" value="Genomic_DNA"/>
</dbReference>
<dbReference type="SMART" id="SM00895">
    <property type="entry name" value="FCD"/>
    <property type="match status" value="1"/>
</dbReference>
<keyword evidence="2" id="KW-0238">DNA-binding</keyword>
<keyword evidence="6" id="KW-1185">Reference proteome</keyword>
<reference evidence="5 6" key="1">
    <citation type="submission" date="2024-09" db="EMBL/GenBank/DDBJ databases">
        <authorList>
            <person name="Sun Q."/>
            <person name="Mori K."/>
        </authorList>
    </citation>
    <scope>NUCLEOTIDE SEQUENCE [LARGE SCALE GENOMIC DNA]</scope>
    <source>
        <strain evidence="5 6">CCM 7759</strain>
    </source>
</reference>
<dbReference type="Gene3D" id="1.20.120.530">
    <property type="entry name" value="GntR ligand-binding domain-like"/>
    <property type="match status" value="1"/>
</dbReference>
<feature type="domain" description="HTH gntR-type" evidence="4">
    <location>
        <begin position="10"/>
        <end position="78"/>
    </location>
</feature>
<evidence type="ECO:0000256" key="3">
    <source>
        <dbReference type="ARBA" id="ARBA00023163"/>
    </source>
</evidence>
<dbReference type="CDD" id="cd07377">
    <property type="entry name" value="WHTH_GntR"/>
    <property type="match status" value="1"/>
</dbReference>
<dbReference type="InterPro" id="IPR036388">
    <property type="entry name" value="WH-like_DNA-bd_sf"/>
</dbReference>
<dbReference type="PANTHER" id="PTHR43537">
    <property type="entry name" value="TRANSCRIPTIONAL REGULATOR, GNTR FAMILY"/>
    <property type="match status" value="1"/>
</dbReference>
<evidence type="ECO:0000313" key="5">
    <source>
        <dbReference type="EMBL" id="MFC0213628.1"/>
    </source>
</evidence>
<proteinExistence type="predicted"/>
<organism evidence="5 6">
    <name type="scientific">Paenibacillus chartarius</name>
    <dbReference type="NCBI Taxonomy" id="747481"/>
    <lineage>
        <taxon>Bacteria</taxon>
        <taxon>Bacillati</taxon>
        <taxon>Bacillota</taxon>
        <taxon>Bacilli</taxon>
        <taxon>Bacillales</taxon>
        <taxon>Paenibacillaceae</taxon>
        <taxon>Paenibacillus</taxon>
    </lineage>
</organism>
<keyword evidence="3" id="KW-0804">Transcription</keyword>
<dbReference type="PANTHER" id="PTHR43537:SF5">
    <property type="entry name" value="UXU OPERON TRANSCRIPTIONAL REGULATOR"/>
    <property type="match status" value="1"/>
</dbReference>
<dbReference type="InterPro" id="IPR011711">
    <property type="entry name" value="GntR_C"/>
</dbReference>
<dbReference type="InterPro" id="IPR000524">
    <property type="entry name" value="Tscrpt_reg_HTH_GntR"/>
</dbReference>
<protein>
    <submittedName>
        <fullName evidence="5">FadR/GntR family transcriptional regulator</fullName>
    </submittedName>
</protein>
<name>A0ABV6DLV0_9BACL</name>
<accession>A0ABV6DLV0</accession>
<dbReference type="InterPro" id="IPR008920">
    <property type="entry name" value="TF_FadR/GntR_C"/>
</dbReference>
<dbReference type="Pfam" id="PF07729">
    <property type="entry name" value="FCD"/>
    <property type="match status" value="1"/>
</dbReference>
<evidence type="ECO:0000313" key="6">
    <source>
        <dbReference type="Proteomes" id="UP001589776"/>
    </source>
</evidence>
<dbReference type="Proteomes" id="UP001589776">
    <property type="component" value="Unassembled WGS sequence"/>
</dbReference>
<evidence type="ECO:0000256" key="2">
    <source>
        <dbReference type="ARBA" id="ARBA00023125"/>
    </source>
</evidence>
<dbReference type="PRINTS" id="PR00035">
    <property type="entry name" value="HTHGNTR"/>
</dbReference>
<comment type="caution">
    <text evidence="5">The sequence shown here is derived from an EMBL/GenBank/DDBJ whole genome shotgun (WGS) entry which is preliminary data.</text>
</comment>
<dbReference type="SUPFAM" id="SSF48008">
    <property type="entry name" value="GntR ligand-binding domain-like"/>
    <property type="match status" value="1"/>
</dbReference>